<dbReference type="InterPro" id="IPR001646">
    <property type="entry name" value="5peptide_repeat"/>
</dbReference>
<keyword evidence="2" id="KW-0812">Transmembrane</keyword>
<keyword evidence="2" id="KW-1133">Transmembrane helix</keyword>
<feature type="transmembrane region" description="Helical" evidence="2">
    <location>
        <begin position="52"/>
        <end position="75"/>
    </location>
</feature>
<keyword evidence="2" id="KW-0472">Membrane</keyword>
<feature type="transmembrane region" description="Helical" evidence="2">
    <location>
        <begin position="12"/>
        <end position="32"/>
    </location>
</feature>
<reference evidence="3 4" key="1">
    <citation type="submission" date="2017-06" db="EMBL/GenBank/DDBJ databases">
        <title>Genome sequencing of cyanobaciteial culture collection at National Institute for Environmental Studies (NIES).</title>
        <authorList>
            <person name="Hirose Y."/>
            <person name="Shimura Y."/>
            <person name="Fujisawa T."/>
            <person name="Nakamura Y."/>
            <person name="Kawachi M."/>
        </authorList>
    </citation>
    <scope>NUCLEOTIDE SEQUENCE [LARGE SCALE GENOMIC DNA]</scope>
    <source>
        <strain evidence="3 4">NIES-21</strain>
    </source>
</reference>
<dbReference type="Gene3D" id="2.160.20.80">
    <property type="entry name" value="E3 ubiquitin-protein ligase SopA"/>
    <property type="match status" value="1"/>
</dbReference>
<dbReference type="OrthoDB" id="528527at2"/>
<dbReference type="PANTHER" id="PTHR47485">
    <property type="entry name" value="THYLAKOID LUMENAL 17.4 KDA PROTEIN, CHLOROPLASTIC"/>
    <property type="match status" value="1"/>
</dbReference>
<keyword evidence="1" id="KW-0677">Repeat</keyword>
<sequence length="376" mass="41867">MSENNTDTLKNWLIILALIFILTVMGVVWLFLFSDFAFFNAKGLDTSNRIDYGAKVLTTIGTIFGGLAVLINAYYAAKRWEAMDKSAMAANESAKAALKNAEAALKNAVIAEDKQITERFAKAIEQLGSEKIEVRLGAIYTLERIAKDSAKDHWTIMEILTAFVRENVPRKLEEENTENTQQIPKIRTDIQAALTVIGRRNCDNEQENQRLDLSNIDIREADLYNANLQQAYLYNANLQRVNLKGAKLQGAGLDQANLQGAVLVETNLQLAVLRKAKLQEASLDQAKLQKAGLFEANLQGVVFGQANLQGAFLNKANLQRTILSGANLERADLREANLQGATLTGVQNLEQRQIDLAKGDRTTILPDYLEYPEHWQ</sequence>
<proteinExistence type="predicted"/>
<evidence type="ECO:0000313" key="3">
    <source>
        <dbReference type="EMBL" id="BAY14796.1"/>
    </source>
</evidence>
<name>A0A1Z4GBT8_9CYAN</name>
<gene>
    <name evidence="3" type="ORF">NIES21_05800</name>
</gene>
<keyword evidence="4" id="KW-1185">Reference proteome</keyword>
<accession>A0A1Z4GBT8</accession>
<protein>
    <submittedName>
        <fullName evidence="3">Pentapeptide repeat-containing protein</fullName>
    </submittedName>
</protein>
<dbReference type="AlphaFoldDB" id="A0A1Z4GBT8"/>
<dbReference type="PANTHER" id="PTHR47485:SF1">
    <property type="entry name" value="THYLAKOID LUMENAL 17.4 KDA PROTEIN, CHLOROPLASTIC"/>
    <property type="match status" value="1"/>
</dbReference>
<organism evidence="3 4">
    <name type="scientific">Anabaenopsis circularis NIES-21</name>
    <dbReference type="NCBI Taxonomy" id="1085406"/>
    <lineage>
        <taxon>Bacteria</taxon>
        <taxon>Bacillati</taxon>
        <taxon>Cyanobacteriota</taxon>
        <taxon>Cyanophyceae</taxon>
        <taxon>Nostocales</taxon>
        <taxon>Nodulariaceae</taxon>
        <taxon>Anabaenopsis</taxon>
    </lineage>
</organism>
<dbReference type="EMBL" id="AP018174">
    <property type="protein sequence ID" value="BAY14796.1"/>
    <property type="molecule type" value="Genomic_DNA"/>
</dbReference>
<evidence type="ECO:0000313" key="4">
    <source>
        <dbReference type="Proteomes" id="UP000218287"/>
    </source>
</evidence>
<dbReference type="Pfam" id="PF00805">
    <property type="entry name" value="Pentapeptide"/>
    <property type="match status" value="3"/>
</dbReference>
<dbReference type="Proteomes" id="UP000218287">
    <property type="component" value="Chromosome"/>
</dbReference>
<dbReference type="SUPFAM" id="SSF141571">
    <property type="entry name" value="Pentapeptide repeat-like"/>
    <property type="match status" value="1"/>
</dbReference>
<evidence type="ECO:0000256" key="1">
    <source>
        <dbReference type="ARBA" id="ARBA00022737"/>
    </source>
</evidence>
<evidence type="ECO:0000256" key="2">
    <source>
        <dbReference type="SAM" id="Phobius"/>
    </source>
</evidence>